<comment type="caution">
    <text evidence="1">The sequence shown here is derived from an EMBL/GenBank/DDBJ whole genome shotgun (WGS) entry which is preliminary data.</text>
</comment>
<evidence type="ECO:0000313" key="2">
    <source>
        <dbReference type="Proteomes" id="UP001596035"/>
    </source>
</evidence>
<evidence type="ECO:0000313" key="1">
    <source>
        <dbReference type="EMBL" id="MFC5242592.1"/>
    </source>
</evidence>
<reference evidence="2" key="1">
    <citation type="journal article" date="2019" name="Int. J. Syst. Evol. Microbiol.">
        <title>The Global Catalogue of Microorganisms (GCM) 10K type strain sequencing project: providing services to taxonomists for standard genome sequencing and annotation.</title>
        <authorList>
            <consortium name="The Broad Institute Genomics Platform"/>
            <consortium name="The Broad Institute Genome Sequencing Center for Infectious Disease"/>
            <person name="Wu L."/>
            <person name="Ma J."/>
        </authorList>
    </citation>
    <scope>NUCLEOTIDE SEQUENCE [LARGE SCALE GENOMIC DNA]</scope>
    <source>
        <strain evidence="2">CGMCC 4.7131</strain>
    </source>
</reference>
<name>A0ABW0DX08_9ACTN</name>
<protein>
    <submittedName>
        <fullName evidence="1">Uncharacterized protein</fullName>
    </submittedName>
</protein>
<dbReference type="EMBL" id="JBHSKN010000019">
    <property type="protein sequence ID" value="MFC5242592.1"/>
    <property type="molecule type" value="Genomic_DNA"/>
</dbReference>
<sequence>MVVVVIVAAVLALLAGLAANRFLRPRLFSEDDDTGMAVKDLVGPC</sequence>
<gene>
    <name evidence="1" type="ORF">ACFPWV_22195</name>
</gene>
<accession>A0ABW0DX08</accession>
<dbReference type="RefSeq" id="WP_344564597.1">
    <property type="nucleotide sequence ID" value="NZ_BAAATG010000034.1"/>
</dbReference>
<keyword evidence="2" id="KW-1185">Reference proteome</keyword>
<dbReference type="Proteomes" id="UP001596035">
    <property type="component" value="Unassembled WGS sequence"/>
</dbReference>
<organism evidence="1 2">
    <name type="scientific">Streptomyces atrovirens</name>
    <dbReference type="NCBI Taxonomy" id="285556"/>
    <lineage>
        <taxon>Bacteria</taxon>
        <taxon>Bacillati</taxon>
        <taxon>Actinomycetota</taxon>
        <taxon>Actinomycetes</taxon>
        <taxon>Kitasatosporales</taxon>
        <taxon>Streptomycetaceae</taxon>
        <taxon>Streptomyces</taxon>
    </lineage>
</organism>
<proteinExistence type="predicted"/>